<sequence length="148" mass="16579">MKKSILVSLALSAGLIAGVGATSTTASASSWHKGTPKALRGNYQEILHGDFSGYYQGWKITKNKVYTFDTYYKNGEHADVKLTWSHTKYKKIGKYYLVEGKLTPKKGFHDFDLTKDLGFYKKGKHLTLGVGAVPSKFKFHPADVYTQY</sequence>
<dbReference type="RefSeq" id="WP_168925984.1">
    <property type="nucleotide sequence ID" value="NZ_JAAXLJ010000026.1"/>
</dbReference>
<evidence type="ECO:0000256" key="1">
    <source>
        <dbReference type="SAM" id="SignalP"/>
    </source>
</evidence>
<name>A0ABX1L1V8_9LACO</name>
<gene>
    <name evidence="2" type="ORF">HC026_11025</name>
</gene>
<keyword evidence="1" id="KW-0732">Signal</keyword>
<accession>A0ABX1L1V8</accession>
<reference evidence="2 3" key="1">
    <citation type="submission" date="2020-04" db="EMBL/GenBank/DDBJ databases">
        <title>A novel species of genus Lactobacillus that was isolated from fermented food Zha-chili.</title>
        <authorList>
            <person name="Zhang Z."/>
        </authorList>
    </citation>
    <scope>NUCLEOTIDE SEQUENCE [LARGE SCALE GENOMIC DNA]</scope>
    <source>
        <strain evidence="3">HBUAS51383</strain>
    </source>
</reference>
<evidence type="ECO:0000313" key="2">
    <source>
        <dbReference type="EMBL" id="NLR19425.1"/>
    </source>
</evidence>
<proteinExistence type="predicted"/>
<comment type="caution">
    <text evidence="2">The sequence shown here is derived from an EMBL/GenBank/DDBJ whole genome shotgun (WGS) entry which is preliminary data.</text>
</comment>
<protein>
    <submittedName>
        <fullName evidence="2">Uncharacterized protein</fullName>
    </submittedName>
</protein>
<organism evidence="2 3">
    <name type="scientific">Secundilactobacillus angelensis</name>
    <dbReference type="NCBI Taxonomy" id="2722706"/>
    <lineage>
        <taxon>Bacteria</taxon>
        <taxon>Bacillati</taxon>
        <taxon>Bacillota</taxon>
        <taxon>Bacilli</taxon>
        <taxon>Lactobacillales</taxon>
        <taxon>Lactobacillaceae</taxon>
        <taxon>Secundilactobacillus</taxon>
    </lineage>
</organism>
<feature type="signal peptide" evidence="1">
    <location>
        <begin position="1"/>
        <end position="28"/>
    </location>
</feature>
<feature type="chain" id="PRO_5045932399" evidence="1">
    <location>
        <begin position="29"/>
        <end position="148"/>
    </location>
</feature>
<dbReference type="Proteomes" id="UP000763447">
    <property type="component" value="Unassembled WGS sequence"/>
</dbReference>
<dbReference type="EMBL" id="JAAXLJ010000026">
    <property type="protein sequence ID" value="NLR19425.1"/>
    <property type="molecule type" value="Genomic_DNA"/>
</dbReference>
<keyword evidence="3" id="KW-1185">Reference proteome</keyword>
<evidence type="ECO:0000313" key="3">
    <source>
        <dbReference type="Proteomes" id="UP000763447"/>
    </source>
</evidence>